<keyword evidence="2" id="KW-1185">Reference proteome</keyword>
<comment type="caution">
    <text evidence="1">The sequence shown here is derived from an EMBL/GenBank/DDBJ whole genome shotgun (WGS) entry which is preliminary data.</text>
</comment>
<sequence length="177" mass="19739">MARLVDPLVVGRVIGEVLDMFVPCAELSVHYGSKQVSNGVEIKPSLAAAKPTVRINGSRDPSTLFTLVMSDPDAPSPSEPTFREWLHWIVVNIPEGGEASEGKELVRYMGPQPPVGIHRYVFSVFRQKEAMEKAKEVVAEEARYNFNTRQFASKNELGLPIAAVYFNSQREPNKKPR</sequence>
<proteinExistence type="predicted"/>
<gene>
    <name evidence="1" type="ORF">M9H77_25733</name>
</gene>
<dbReference type="Proteomes" id="UP001060085">
    <property type="component" value="Linkage Group LG06"/>
</dbReference>
<protein>
    <submittedName>
        <fullName evidence="1">Uncharacterized protein</fullName>
    </submittedName>
</protein>
<accession>A0ACC0A971</accession>
<name>A0ACC0A971_CATRO</name>
<organism evidence="1 2">
    <name type="scientific">Catharanthus roseus</name>
    <name type="common">Madagascar periwinkle</name>
    <name type="synonym">Vinca rosea</name>
    <dbReference type="NCBI Taxonomy" id="4058"/>
    <lineage>
        <taxon>Eukaryota</taxon>
        <taxon>Viridiplantae</taxon>
        <taxon>Streptophyta</taxon>
        <taxon>Embryophyta</taxon>
        <taxon>Tracheophyta</taxon>
        <taxon>Spermatophyta</taxon>
        <taxon>Magnoliopsida</taxon>
        <taxon>eudicotyledons</taxon>
        <taxon>Gunneridae</taxon>
        <taxon>Pentapetalae</taxon>
        <taxon>asterids</taxon>
        <taxon>lamiids</taxon>
        <taxon>Gentianales</taxon>
        <taxon>Apocynaceae</taxon>
        <taxon>Rauvolfioideae</taxon>
        <taxon>Vinceae</taxon>
        <taxon>Catharanthinae</taxon>
        <taxon>Catharanthus</taxon>
    </lineage>
</organism>
<reference evidence="2" key="1">
    <citation type="journal article" date="2023" name="Nat. Plants">
        <title>Single-cell RNA sequencing provides a high-resolution roadmap for understanding the multicellular compartmentation of specialized metabolism.</title>
        <authorList>
            <person name="Sun S."/>
            <person name="Shen X."/>
            <person name="Li Y."/>
            <person name="Li Y."/>
            <person name="Wang S."/>
            <person name="Li R."/>
            <person name="Zhang H."/>
            <person name="Shen G."/>
            <person name="Guo B."/>
            <person name="Wei J."/>
            <person name="Xu J."/>
            <person name="St-Pierre B."/>
            <person name="Chen S."/>
            <person name="Sun C."/>
        </authorList>
    </citation>
    <scope>NUCLEOTIDE SEQUENCE [LARGE SCALE GENOMIC DNA]</scope>
</reference>
<dbReference type="EMBL" id="CM044706">
    <property type="protein sequence ID" value="KAI5656940.1"/>
    <property type="molecule type" value="Genomic_DNA"/>
</dbReference>
<evidence type="ECO:0000313" key="1">
    <source>
        <dbReference type="EMBL" id="KAI5656940.1"/>
    </source>
</evidence>
<evidence type="ECO:0000313" key="2">
    <source>
        <dbReference type="Proteomes" id="UP001060085"/>
    </source>
</evidence>